<dbReference type="Pfam" id="PF01551">
    <property type="entry name" value="Peptidase_M23"/>
    <property type="match status" value="1"/>
</dbReference>
<keyword evidence="2" id="KW-0812">Transmembrane</keyword>
<feature type="region of interest" description="Disordered" evidence="1">
    <location>
        <begin position="1"/>
        <end position="20"/>
    </location>
</feature>
<keyword evidence="5" id="KW-0378">Hydrolase</keyword>
<feature type="domain" description="M23ase beta-sheet core" evidence="3">
    <location>
        <begin position="159"/>
        <end position="255"/>
    </location>
</feature>
<evidence type="ECO:0000256" key="2">
    <source>
        <dbReference type="SAM" id="Phobius"/>
    </source>
</evidence>
<dbReference type="CDD" id="cd12797">
    <property type="entry name" value="M23_peptidase"/>
    <property type="match status" value="1"/>
</dbReference>
<dbReference type="RefSeq" id="WP_004008390.1">
    <property type="nucleotide sequence ID" value="NZ_CAMYEK010000002.1"/>
</dbReference>
<reference evidence="4 7" key="2">
    <citation type="submission" date="2020-04" db="EMBL/GenBank/DDBJ databases">
        <title>Antimicrobial susceptibility and clonality of vaginal-derived multi-drug resistant Mobiluncus isolates in China.</title>
        <authorList>
            <person name="Zhang X."/>
        </authorList>
    </citation>
    <scope>NUCLEOTIDE SEQUENCE [LARGE SCALE GENOMIC DNA]</scope>
    <source>
        <strain evidence="4 7">19</strain>
    </source>
</reference>
<keyword evidence="2" id="KW-0472">Membrane</keyword>
<evidence type="ECO:0000256" key="1">
    <source>
        <dbReference type="SAM" id="MobiDB-lite"/>
    </source>
</evidence>
<dbReference type="Proteomes" id="UP000553981">
    <property type="component" value="Unassembled WGS sequence"/>
</dbReference>
<dbReference type="EMBL" id="UASJ01000001">
    <property type="protein sequence ID" value="SQB63527.1"/>
    <property type="molecule type" value="Genomic_DNA"/>
</dbReference>
<protein>
    <submittedName>
        <fullName evidence="5">Glycyl-glycine endopeptidase lytM</fullName>
        <ecNumber evidence="5">3.4.24.75</ecNumber>
    </submittedName>
    <submittedName>
        <fullName evidence="4">M23 family metallopeptidase</fullName>
    </submittedName>
</protein>
<organism evidence="5 6">
    <name type="scientific">Mobiluncus curtisii</name>
    <dbReference type="NCBI Taxonomy" id="2051"/>
    <lineage>
        <taxon>Bacteria</taxon>
        <taxon>Bacillati</taxon>
        <taxon>Actinomycetota</taxon>
        <taxon>Actinomycetes</taxon>
        <taxon>Actinomycetales</taxon>
        <taxon>Actinomycetaceae</taxon>
        <taxon>Mobiluncus</taxon>
    </lineage>
</organism>
<dbReference type="InterPro" id="IPR050570">
    <property type="entry name" value="Cell_wall_metabolism_enzyme"/>
</dbReference>
<dbReference type="Gene3D" id="2.70.70.10">
    <property type="entry name" value="Glucose Permease (Domain IIA)"/>
    <property type="match status" value="1"/>
</dbReference>
<dbReference type="SUPFAM" id="SSF51261">
    <property type="entry name" value="Duplicated hybrid motif"/>
    <property type="match status" value="1"/>
</dbReference>
<sequence>METERPRTRREARELRNRTQSARISKEAQIFNAPRLVLLGVVSAITVVAPLSGMVSPNLSIASPNFEFSTNQTLLSVVAKASGATDYDSDLNAVPASSRSRVVEASALGQCAAQGSANGDASAAPEEKLLLWPLSAGSYTFTSPWGMRVNPVTGTRLLHEGVDLSAPTGTNIYAVADGIVMDAGMQGSTGVITIKHVQDGEVYYSRYLHMYSNGIYVHQGDEVKAGDVIAGVGSTGRSTGPHLHFEIRNADKESVEPMGWMKRHGARFINQICS</sequence>
<name>A0A2X2YIW3_9ACTO</name>
<feature type="transmembrane region" description="Helical" evidence="2">
    <location>
        <begin position="36"/>
        <end position="55"/>
    </location>
</feature>
<evidence type="ECO:0000313" key="7">
    <source>
        <dbReference type="Proteomes" id="UP000553981"/>
    </source>
</evidence>
<dbReference type="PANTHER" id="PTHR21666:SF270">
    <property type="entry name" value="MUREIN HYDROLASE ACTIVATOR ENVC"/>
    <property type="match status" value="1"/>
</dbReference>
<dbReference type="EMBL" id="JABCUI010000001">
    <property type="protein sequence ID" value="NMW86535.1"/>
    <property type="molecule type" value="Genomic_DNA"/>
</dbReference>
<dbReference type="InterPro" id="IPR011055">
    <property type="entry name" value="Dup_hybrid_motif"/>
</dbReference>
<dbReference type="InterPro" id="IPR016047">
    <property type="entry name" value="M23ase_b-sheet_dom"/>
</dbReference>
<gene>
    <name evidence="5" type="primary">lytM</name>
    <name evidence="4" type="ORF">HHJ67_02045</name>
    <name evidence="5" type="ORF">NCTC11820_00308</name>
</gene>
<evidence type="ECO:0000313" key="5">
    <source>
        <dbReference type="EMBL" id="SQB63527.1"/>
    </source>
</evidence>
<feature type="compositionally biased region" description="Basic and acidic residues" evidence="1">
    <location>
        <begin position="1"/>
        <end position="17"/>
    </location>
</feature>
<dbReference type="GO" id="GO:0004222">
    <property type="term" value="F:metalloendopeptidase activity"/>
    <property type="evidence" value="ECO:0007669"/>
    <property type="project" value="TreeGrafter"/>
</dbReference>
<proteinExistence type="predicted"/>
<evidence type="ECO:0000313" key="4">
    <source>
        <dbReference type="EMBL" id="NMW86535.1"/>
    </source>
</evidence>
<dbReference type="PANTHER" id="PTHR21666">
    <property type="entry name" value="PEPTIDASE-RELATED"/>
    <property type="match status" value="1"/>
</dbReference>
<dbReference type="Proteomes" id="UP000250245">
    <property type="component" value="Unassembled WGS sequence"/>
</dbReference>
<reference evidence="5 6" key="1">
    <citation type="submission" date="2018-06" db="EMBL/GenBank/DDBJ databases">
        <authorList>
            <consortium name="Pathogen Informatics"/>
            <person name="Doyle S."/>
        </authorList>
    </citation>
    <scope>NUCLEOTIDE SEQUENCE [LARGE SCALE GENOMIC DNA]</scope>
    <source>
        <strain evidence="5 6">NCTC11820</strain>
    </source>
</reference>
<dbReference type="AlphaFoldDB" id="A0A2X2YIW3"/>
<keyword evidence="2" id="KW-1133">Transmembrane helix</keyword>
<evidence type="ECO:0000259" key="3">
    <source>
        <dbReference type="Pfam" id="PF01551"/>
    </source>
</evidence>
<accession>A0A2X2YIW3</accession>
<dbReference type="GeneID" id="55564541"/>
<dbReference type="EC" id="3.4.24.75" evidence="5"/>
<evidence type="ECO:0000313" key="6">
    <source>
        <dbReference type="Proteomes" id="UP000250245"/>
    </source>
</evidence>